<dbReference type="Gene3D" id="3.20.20.190">
    <property type="entry name" value="Phosphatidylinositol (PI) phosphodiesterase"/>
    <property type="match status" value="1"/>
</dbReference>
<dbReference type="Pfam" id="PF03009">
    <property type="entry name" value="GDPD"/>
    <property type="match status" value="1"/>
</dbReference>
<evidence type="ECO:0000313" key="3">
    <source>
        <dbReference type="Proteomes" id="UP001197875"/>
    </source>
</evidence>
<dbReference type="Proteomes" id="UP001197875">
    <property type="component" value="Unassembled WGS sequence"/>
</dbReference>
<reference evidence="2 3" key="1">
    <citation type="submission" date="2021-10" db="EMBL/GenBank/DDBJ databases">
        <title>Anaerobic single-cell dispensing facilitates the cultivation of human gut bacteria.</title>
        <authorList>
            <person name="Afrizal A."/>
        </authorList>
    </citation>
    <scope>NUCLEOTIDE SEQUENCE [LARGE SCALE GENOMIC DNA]</scope>
    <source>
        <strain evidence="2 3">CLA-AA-H277</strain>
    </source>
</reference>
<gene>
    <name evidence="2" type="ORF">LKD71_15015</name>
</gene>
<dbReference type="InterPro" id="IPR017946">
    <property type="entry name" value="PLC-like_Pdiesterase_TIM-brl"/>
</dbReference>
<dbReference type="GO" id="GO:0006629">
    <property type="term" value="P:lipid metabolic process"/>
    <property type="evidence" value="ECO:0007669"/>
    <property type="project" value="InterPro"/>
</dbReference>
<keyword evidence="3" id="KW-1185">Reference proteome</keyword>
<comment type="caution">
    <text evidence="2">The sequence shown here is derived from an EMBL/GenBank/DDBJ whole genome shotgun (WGS) entry which is preliminary data.</text>
</comment>
<dbReference type="PANTHER" id="PTHR46211">
    <property type="entry name" value="GLYCEROPHOSPHORYL DIESTER PHOSPHODIESTERASE"/>
    <property type="match status" value="1"/>
</dbReference>
<sequence>MRKKWKYRLWIPVVALGLMNILAMKPARKGRVSMDVIQEYDYAHRGLYNVREGIAENTLPAFQRAVDKNCGIELDIHLTRDGELVVFHDDNLVRACDSSLKVDESTLKELQSHTLFDTDQTMPLFSEVLSLVDGKVPLLIELKTDNNVMSKRYMKVCQKLKEELEGYNGTYAIQSFDPRVLWWFRQNCPEVPRGQLMEHFRRHGTKVVPIYDFFASHLLFNFITQPDFISYQYMDRDRLAFRVIKGLYGVQEFSWTVRDEELADFLKKEGSLVIFEGYNNKLDEEE</sequence>
<dbReference type="SUPFAM" id="SSF51695">
    <property type="entry name" value="PLC-like phosphodiesterases"/>
    <property type="match status" value="1"/>
</dbReference>
<dbReference type="EMBL" id="JAJEPR010000037">
    <property type="protein sequence ID" value="MCC2191087.1"/>
    <property type="molecule type" value="Genomic_DNA"/>
</dbReference>
<dbReference type="AlphaFoldDB" id="A0AAE3DVD9"/>
<evidence type="ECO:0000313" key="2">
    <source>
        <dbReference type="EMBL" id="MCC2191087.1"/>
    </source>
</evidence>
<dbReference type="PANTHER" id="PTHR46211:SF1">
    <property type="entry name" value="GLYCEROPHOSPHODIESTER PHOSPHODIESTERASE, CYTOPLASMIC"/>
    <property type="match status" value="1"/>
</dbReference>
<accession>A0AAE3DVD9</accession>
<organism evidence="2 3">
    <name type="scientific">Fusicatenibacter faecihominis</name>
    <dbReference type="NCBI Taxonomy" id="2881276"/>
    <lineage>
        <taxon>Bacteria</taxon>
        <taxon>Bacillati</taxon>
        <taxon>Bacillota</taxon>
        <taxon>Clostridia</taxon>
        <taxon>Lachnospirales</taxon>
        <taxon>Lachnospiraceae</taxon>
        <taxon>Fusicatenibacter</taxon>
    </lineage>
</organism>
<name>A0AAE3DVD9_9FIRM</name>
<feature type="domain" description="GP-PDE" evidence="1">
    <location>
        <begin position="39"/>
        <end position="286"/>
    </location>
</feature>
<dbReference type="GO" id="GO:0008081">
    <property type="term" value="F:phosphoric diester hydrolase activity"/>
    <property type="evidence" value="ECO:0007669"/>
    <property type="project" value="InterPro"/>
</dbReference>
<proteinExistence type="predicted"/>
<dbReference type="PROSITE" id="PS51704">
    <property type="entry name" value="GP_PDE"/>
    <property type="match status" value="1"/>
</dbReference>
<evidence type="ECO:0000259" key="1">
    <source>
        <dbReference type="PROSITE" id="PS51704"/>
    </source>
</evidence>
<dbReference type="InterPro" id="IPR030395">
    <property type="entry name" value="GP_PDE_dom"/>
</dbReference>
<protein>
    <submittedName>
        <fullName evidence="2">Glycerophosphodiester phosphodiesterase</fullName>
    </submittedName>
</protein>
<dbReference type="RefSeq" id="WP_227616058.1">
    <property type="nucleotide sequence ID" value="NZ_JAJEPR010000037.1"/>
</dbReference>